<keyword evidence="2" id="KW-1185">Reference proteome</keyword>
<evidence type="ECO:0000313" key="1">
    <source>
        <dbReference type="EMBL" id="RBM09221.1"/>
    </source>
</evidence>
<protein>
    <submittedName>
        <fullName evidence="1">Uncharacterized protein</fullName>
    </submittedName>
</protein>
<gene>
    <name evidence="1" type="ORF">NJLHNGOC_02335</name>
</gene>
<dbReference type="EMBL" id="QEXL01000002">
    <property type="protein sequence ID" value="RBM09221.1"/>
    <property type="molecule type" value="Genomic_DNA"/>
</dbReference>
<sequence>MAAIRPRPPCCACTALRRQPVATELRAWRALPARFLHIAGGMVAPHVAVAHGRDDDGFAT</sequence>
<name>A0A365Z031_9PROT</name>
<evidence type="ECO:0000313" key="2">
    <source>
        <dbReference type="Proteomes" id="UP000252680"/>
    </source>
</evidence>
<proteinExistence type="predicted"/>
<reference evidence="1 2" key="1">
    <citation type="submission" date="2018-05" db="EMBL/GenBank/DDBJ databases">
        <title>Komagataeibacter cocois sp. nov., for a novel cellulose- producing strain isolated from coconut milk.</title>
        <authorList>
            <person name="Liu L."/>
            <person name="Wang Y."/>
            <person name="Liu S."/>
            <person name="Bi J."/>
            <person name="Chen H."/>
            <person name="Deng J."/>
            <person name="Zhang C."/>
            <person name="Hu Q."/>
            <person name="Li C."/>
        </authorList>
    </citation>
    <scope>NUCLEOTIDE SEQUENCE [LARGE SCALE GENOMIC DNA]</scope>
    <source>
        <strain evidence="1 2">WE7</strain>
    </source>
</reference>
<dbReference type="AlphaFoldDB" id="A0A365Z031"/>
<organism evidence="1 2">
    <name type="scientific">Novacetimonas cocois</name>
    <dbReference type="NCBI Taxonomy" id="1747507"/>
    <lineage>
        <taxon>Bacteria</taxon>
        <taxon>Pseudomonadati</taxon>
        <taxon>Pseudomonadota</taxon>
        <taxon>Alphaproteobacteria</taxon>
        <taxon>Acetobacterales</taxon>
        <taxon>Acetobacteraceae</taxon>
        <taxon>Novacetimonas</taxon>
    </lineage>
</organism>
<comment type="caution">
    <text evidence="1">The sequence shown here is derived from an EMBL/GenBank/DDBJ whole genome shotgun (WGS) entry which is preliminary data.</text>
</comment>
<accession>A0A365Z031</accession>
<dbReference type="Proteomes" id="UP000252680">
    <property type="component" value="Unassembled WGS sequence"/>
</dbReference>